<dbReference type="GO" id="GO:0036088">
    <property type="term" value="P:D-serine catabolic process"/>
    <property type="evidence" value="ECO:0007669"/>
    <property type="project" value="TreeGrafter"/>
</dbReference>
<dbReference type="AlphaFoldDB" id="A0AA45AHX6"/>
<comment type="caution">
    <text evidence="1">The sequence shown here is derived from an EMBL/GenBank/DDBJ whole genome shotgun (WGS) entry which is preliminary data.</text>
</comment>
<protein>
    <recommendedName>
        <fullName evidence="3">Alanine racemase N-terminal domain-containing protein</fullName>
    </recommendedName>
</protein>
<dbReference type="GO" id="GO:0008721">
    <property type="term" value="F:D-serine ammonia-lyase activity"/>
    <property type="evidence" value="ECO:0007669"/>
    <property type="project" value="TreeGrafter"/>
</dbReference>
<dbReference type="Proteomes" id="UP000236305">
    <property type="component" value="Unassembled WGS sequence"/>
</dbReference>
<sequence length="118" mass="12884">MAAPQRPTPDVEELRRFYVGKLITELPMPAAVLDVSSLKRHCKTMLDAVDSLGVGFRAHVKTHKTIEAARLQIGETSKDVNIVVSTLLNSNTCCRFSRSAETKAAMSTPLRHPAPTIA</sequence>
<evidence type="ECO:0000313" key="1">
    <source>
        <dbReference type="EMBL" id="PNH27364.1"/>
    </source>
</evidence>
<accession>A0AA45AHX6</accession>
<reference evidence="1 2" key="1">
    <citation type="submission" date="2017-12" db="EMBL/GenBank/DDBJ databases">
        <title>Comparative genomics yields insights into virulence evolution of Verticillium dahliae.</title>
        <authorList>
            <person name="Fan R."/>
            <person name="Armitage A.D."/>
            <person name="Cascant-Lopez E."/>
            <person name="Sobczyk M."/>
            <person name="Cockerton H.M."/>
            <person name="Harrison R.J."/>
        </authorList>
    </citation>
    <scope>NUCLEOTIDE SEQUENCE [LARGE SCALE GENOMIC DNA]</scope>
    <source>
        <strain evidence="1 2">12008</strain>
    </source>
</reference>
<evidence type="ECO:0000313" key="2">
    <source>
        <dbReference type="Proteomes" id="UP000236305"/>
    </source>
</evidence>
<feature type="non-terminal residue" evidence="1">
    <location>
        <position position="1"/>
    </location>
</feature>
<gene>
    <name evidence="1" type="ORF">BJF96_g9321</name>
</gene>
<dbReference type="InterPro" id="IPR029066">
    <property type="entry name" value="PLP-binding_barrel"/>
</dbReference>
<dbReference type="EMBL" id="MPSH01000047">
    <property type="protein sequence ID" value="PNH27364.1"/>
    <property type="molecule type" value="Genomic_DNA"/>
</dbReference>
<proteinExistence type="predicted"/>
<evidence type="ECO:0008006" key="3">
    <source>
        <dbReference type="Google" id="ProtNLM"/>
    </source>
</evidence>
<dbReference type="PANTHER" id="PTHR28004:SF2">
    <property type="entry name" value="D-SERINE DEHYDRATASE"/>
    <property type="match status" value="1"/>
</dbReference>
<dbReference type="PANTHER" id="PTHR28004">
    <property type="entry name" value="ZGC:162816-RELATED"/>
    <property type="match status" value="1"/>
</dbReference>
<name>A0AA45AHX6_VERDA</name>
<dbReference type="Gene3D" id="3.20.20.10">
    <property type="entry name" value="Alanine racemase"/>
    <property type="match status" value="1"/>
</dbReference>
<organism evidence="1 2">
    <name type="scientific">Verticillium dahliae</name>
    <name type="common">Verticillium wilt</name>
    <dbReference type="NCBI Taxonomy" id="27337"/>
    <lineage>
        <taxon>Eukaryota</taxon>
        <taxon>Fungi</taxon>
        <taxon>Dikarya</taxon>
        <taxon>Ascomycota</taxon>
        <taxon>Pezizomycotina</taxon>
        <taxon>Sordariomycetes</taxon>
        <taxon>Hypocreomycetidae</taxon>
        <taxon>Glomerellales</taxon>
        <taxon>Plectosphaerellaceae</taxon>
        <taxon>Verticillium</taxon>
    </lineage>
</organism>
<dbReference type="InterPro" id="IPR051466">
    <property type="entry name" value="D-amino_acid_metab_enzyme"/>
</dbReference>